<accession>I8RMH3</accession>
<proteinExistence type="predicted"/>
<dbReference type="EMBL" id="AKVJ01000010">
    <property type="protein sequence ID" value="EIW20050.1"/>
    <property type="molecule type" value="Genomic_DNA"/>
</dbReference>
<reference evidence="1 2" key="1">
    <citation type="journal article" date="2012" name="J. Bacteriol.">
        <title>Draft Genome Sequences for Two Metal-Reducing Pelosinus fermentans Strains Isolated from a Cr(VI)-Contaminated Site and for Type Strain R7.</title>
        <authorList>
            <person name="Brown S.D."/>
            <person name="Podar M."/>
            <person name="Klingeman D.M."/>
            <person name="Johnson C.M."/>
            <person name="Yang Z.K."/>
            <person name="Utturkar S.M."/>
            <person name="Land M.L."/>
            <person name="Mosher J.J."/>
            <person name="Hurt R.A.Jr."/>
            <person name="Phelps T.J."/>
            <person name="Palumbo A.V."/>
            <person name="Arkin A.P."/>
            <person name="Hazen T.C."/>
            <person name="Elias D.A."/>
        </authorList>
    </citation>
    <scope>NUCLEOTIDE SEQUENCE [LARGE SCALE GENOMIC DNA]</scope>
    <source>
        <strain evidence="1 2">B4</strain>
    </source>
</reference>
<dbReference type="RefSeq" id="WP_007931498.1">
    <property type="nucleotide sequence ID" value="NZ_AKVJ01000010.1"/>
</dbReference>
<sequence>MSDDSTFVLTGLQLVIMGDVEADAPDGSIGFTRDSYWSEKKQATIVSETIPSAASNNVASEKLRNLLMTICLDYPFWNDFRILDFFNKRSISMTMEELRDLRRECGIERREDVCLELMRLYFNNEIELDKKQVQFIERLNPAFRDRDFLADRPGELLVYECVFFRRLNKMFYLHLVFDLFNGYAFGKVSRRCSGEIGLKLLQEKIVPFYQSRGYEIHGILHSVKSTRDHWEAEEAKIKDSIIAMGIEWLEPKHEFGIIQRFQRDFLDSFFSNAEALDVSLLMIQPAFDRWMIKYNAFCPFHQRRNLLGFADELESTGRISLEAKCN</sequence>
<dbReference type="OrthoDB" id="9803878at2"/>
<organism evidence="1 2">
    <name type="scientific">Pelosinus fermentans B4</name>
    <dbReference type="NCBI Taxonomy" id="1149862"/>
    <lineage>
        <taxon>Bacteria</taxon>
        <taxon>Bacillati</taxon>
        <taxon>Bacillota</taxon>
        <taxon>Negativicutes</taxon>
        <taxon>Selenomonadales</taxon>
        <taxon>Sporomusaceae</taxon>
        <taxon>Pelosinus</taxon>
    </lineage>
</organism>
<keyword evidence="2" id="KW-1185">Reference proteome</keyword>
<dbReference type="AlphaFoldDB" id="I8RMH3"/>
<protein>
    <submittedName>
        <fullName evidence="1">Uncharacterized protein</fullName>
    </submittedName>
</protein>
<evidence type="ECO:0000313" key="2">
    <source>
        <dbReference type="Proteomes" id="UP000004324"/>
    </source>
</evidence>
<comment type="caution">
    <text evidence="1">The sequence shown here is derived from an EMBL/GenBank/DDBJ whole genome shotgun (WGS) entry which is preliminary data.</text>
</comment>
<evidence type="ECO:0000313" key="1">
    <source>
        <dbReference type="EMBL" id="EIW20050.1"/>
    </source>
</evidence>
<dbReference type="Proteomes" id="UP000004324">
    <property type="component" value="Unassembled WGS sequence"/>
</dbReference>
<name>I8RMH3_9FIRM</name>
<gene>
    <name evidence="1" type="ORF">FB4_2482</name>
</gene>
<dbReference type="PATRIC" id="fig|1149862.3.peg.767"/>